<dbReference type="PANTHER" id="PTHR13333:SF5">
    <property type="entry name" value="M-AAA PROTEASE-INTERACTING PROTEIN 1, MITOCHONDRIAL"/>
    <property type="match status" value="1"/>
</dbReference>
<dbReference type="Proteomes" id="UP001359485">
    <property type="component" value="Unassembled WGS sequence"/>
</dbReference>
<comment type="caution">
    <text evidence="1">The sequence shown here is derived from an EMBL/GenBank/DDBJ whole genome shotgun (WGS) entry which is preliminary data.</text>
</comment>
<evidence type="ECO:0008006" key="3">
    <source>
        <dbReference type="Google" id="ProtNLM"/>
    </source>
</evidence>
<name>A0ABR1AT85_POLSC</name>
<evidence type="ECO:0000313" key="2">
    <source>
        <dbReference type="Proteomes" id="UP001359485"/>
    </source>
</evidence>
<organism evidence="1 2">
    <name type="scientific">Polyplax serrata</name>
    <name type="common">Common mouse louse</name>
    <dbReference type="NCBI Taxonomy" id="468196"/>
    <lineage>
        <taxon>Eukaryota</taxon>
        <taxon>Metazoa</taxon>
        <taxon>Ecdysozoa</taxon>
        <taxon>Arthropoda</taxon>
        <taxon>Hexapoda</taxon>
        <taxon>Insecta</taxon>
        <taxon>Pterygota</taxon>
        <taxon>Neoptera</taxon>
        <taxon>Paraneoptera</taxon>
        <taxon>Psocodea</taxon>
        <taxon>Troctomorpha</taxon>
        <taxon>Phthiraptera</taxon>
        <taxon>Anoplura</taxon>
        <taxon>Polyplacidae</taxon>
        <taxon>Polyplax</taxon>
    </lineage>
</organism>
<protein>
    <recommendedName>
        <fullName evidence="3">Tim44-like domain-containing protein</fullName>
    </recommendedName>
</protein>
<dbReference type="EMBL" id="JAWJWF010000045">
    <property type="protein sequence ID" value="KAK6626552.1"/>
    <property type="molecule type" value="Genomic_DNA"/>
</dbReference>
<dbReference type="PANTHER" id="PTHR13333">
    <property type="entry name" value="M-AAA PROTEASE-INTERACTING PROTEIN 1, MITOCHONDRIAL"/>
    <property type="match status" value="1"/>
</dbReference>
<evidence type="ECO:0000313" key="1">
    <source>
        <dbReference type="EMBL" id="KAK6626552.1"/>
    </source>
</evidence>
<keyword evidence="2" id="KW-1185">Reference proteome</keyword>
<reference evidence="1 2" key="1">
    <citation type="submission" date="2023-09" db="EMBL/GenBank/DDBJ databases">
        <title>Genomes of two closely related lineages of the louse Polyplax serrata with different host specificities.</title>
        <authorList>
            <person name="Martinu J."/>
            <person name="Tarabai H."/>
            <person name="Stefka J."/>
            <person name="Hypsa V."/>
        </authorList>
    </citation>
    <scope>NUCLEOTIDE SEQUENCE [LARGE SCALE GENOMIC DNA]</scope>
    <source>
        <strain evidence="1">98ZLc_SE</strain>
    </source>
</reference>
<sequence>MTSVLSTLLHHKRGVKNGFYMAKYILNLNYSQSLYTIQRPFSTGNVSRHAKRDNELVKYEKQLPTLIYIQNPITWMINKIDFKMLRSAWDPEFDESEFRRGSIQAVSVICTLISRNMWESLRGLISRQALVRLQRDVEVNWSDEQRQNIFMESSDVRLALPRKVHFLRIAEKKFVDVDMMFVAMRFKDVPSTVKNDLVLIELVARFHRNYTTGEIPNWTVTLFKVTRFNNSVPSK</sequence>
<proteinExistence type="predicted"/>
<accession>A0ABR1AT85</accession>
<gene>
    <name evidence="1" type="ORF">RUM44_009025</name>
</gene>